<keyword evidence="11 17" id="KW-1015">Disulfide bond</keyword>
<comment type="similarity">
    <text evidence="3">Belongs to the peroxidase family. Ascorbate peroxidase subfamily.</text>
</comment>
<feature type="non-terminal residue" evidence="20">
    <location>
        <position position="1"/>
    </location>
</feature>
<feature type="binding site" evidence="15">
    <location>
        <position position="272"/>
    </location>
    <ligand>
        <name>Ca(2+)</name>
        <dbReference type="ChEBI" id="CHEBI:29108"/>
        <label>2</label>
    </ligand>
</feature>
<protein>
    <recommendedName>
        <fullName evidence="4 18">Peroxidase</fullName>
        <ecNumber evidence="4 18">1.11.1.7</ecNumber>
    </recommendedName>
</protein>
<evidence type="ECO:0000256" key="16">
    <source>
        <dbReference type="PIRSR" id="PIRSR600823-4"/>
    </source>
</evidence>
<feature type="disulfide bond" evidence="17">
    <location>
        <begin position="226"/>
        <end position="251"/>
    </location>
</feature>
<feature type="binding site" description="axial binding residue" evidence="15">
    <location>
        <position position="219"/>
    </location>
    <ligand>
        <name>heme b</name>
        <dbReference type="ChEBI" id="CHEBI:60344"/>
    </ligand>
    <ligandPart>
        <name>Fe</name>
        <dbReference type="ChEBI" id="CHEBI:18248"/>
    </ligandPart>
</feature>
<dbReference type="GO" id="GO:0020037">
    <property type="term" value="F:heme binding"/>
    <property type="evidence" value="ECO:0007669"/>
    <property type="project" value="UniProtKB-UniRule"/>
</dbReference>
<dbReference type="GO" id="GO:0005576">
    <property type="term" value="C:extracellular region"/>
    <property type="evidence" value="ECO:0007669"/>
    <property type="project" value="UniProtKB-SubCell"/>
</dbReference>
<proteinExistence type="inferred from homology"/>
<feature type="binding site" evidence="15">
    <location>
        <position position="116"/>
    </location>
    <ligand>
        <name>Ca(2+)</name>
        <dbReference type="ChEBI" id="CHEBI:29108"/>
        <label>1</label>
    </ligand>
</feature>
<dbReference type="GO" id="GO:0140825">
    <property type="term" value="F:lactoperoxidase activity"/>
    <property type="evidence" value="ECO:0007669"/>
    <property type="project" value="UniProtKB-EC"/>
</dbReference>
<feature type="binding site" evidence="15">
    <location>
        <position position="102"/>
    </location>
    <ligand>
        <name>Ca(2+)</name>
        <dbReference type="ChEBI" id="CHEBI:29108"/>
        <label>1</label>
    </ligand>
</feature>
<evidence type="ECO:0000256" key="5">
    <source>
        <dbReference type="ARBA" id="ARBA00022559"/>
    </source>
</evidence>
<keyword evidence="5 18" id="KW-0575">Peroxidase</keyword>
<feature type="binding site" evidence="15">
    <location>
        <position position="220"/>
    </location>
    <ligand>
        <name>Ca(2+)</name>
        <dbReference type="ChEBI" id="CHEBI:29108"/>
        <label>2</label>
    </ligand>
</feature>
<feature type="binding site" evidence="15">
    <location>
        <position position="264"/>
    </location>
    <ligand>
        <name>Ca(2+)</name>
        <dbReference type="ChEBI" id="CHEBI:29108"/>
        <label>2</label>
    </ligand>
</feature>
<keyword evidence="7 15" id="KW-0479">Metal-binding</keyword>
<comment type="catalytic activity">
    <reaction evidence="1 18">
        <text>2 a phenolic donor + H2O2 = 2 a phenolic radical donor + 2 H2O</text>
        <dbReference type="Rhea" id="RHEA:56136"/>
        <dbReference type="ChEBI" id="CHEBI:15377"/>
        <dbReference type="ChEBI" id="CHEBI:16240"/>
        <dbReference type="ChEBI" id="CHEBI:139520"/>
        <dbReference type="ChEBI" id="CHEBI:139521"/>
        <dbReference type="EC" id="1.11.1.7"/>
    </reaction>
</comment>
<dbReference type="PROSITE" id="PS00435">
    <property type="entry name" value="PEROXIDASE_1"/>
    <property type="match status" value="1"/>
</dbReference>
<dbReference type="EC" id="1.11.1.7" evidence="4 18"/>
<evidence type="ECO:0000256" key="18">
    <source>
        <dbReference type="RuleBase" id="RU362060"/>
    </source>
</evidence>
<dbReference type="Pfam" id="PF00141">
    <property type="entry name" value="peroxidase"/>
    <property type="match status" value="1"/>
</dbReference>
<evidence type="ECO:0000256" key="11">
    <source>
        <dbReference type="ARBA" id="ARBA00023157"/>
    </source>
</evidence>
<keyword evidence="8 15" id="KW-0106">Calcium</keyword>
<evidence type="ECO:0000313" key="20">
    <source>
        <dbReference type="EMBL" id="KAK7850916.1"/>
    </source>
</evidence>
<keyword evidence="21" id="KW-1185">Reference proteome</keyword>
<keyword evidence="6 18" id="KW-0349">Heme</keyword>
<feature type="disulfide bond" evidence="17">
    <location>
        <begin position="148"/>
        <end position="340"/>
    </location>
</feature>
<feature type="active site" description="Proton acceptor" evidence="13">
    <location>
        <position position="96"/>
    </location>
</feature>
<keyword evidence="10 15" id="KW-0408">Iron</keyword>
<dbReference type="InterPro" id="IPR033905">
    <property type="entry name" value="Secretory_peroxidase"/>
</dbReference>
<dbReference type="FunFam" id="1.10.420.10:FF:000001">
    <property type="entry name" value="Peroxidase"/>
    <property type="match status" value="1"/>
</dbReference>
<evidence type="ECO:0000259" key="19">
    <source>
        <dbReference type="PROSITE" id="PS50873"/>
    </source>
</evidence>
<feature type="domain" description="Plant heme peroxidase family profile" evidence="19">
    <location>
        <begin position="55"/>
        <end position="344"/>
    </location>
</feature>
<comment type="similarity">
    <text evidence="18">Belongs to the peroxidase family. Classical plant (class III) peroxidase subfamily.</text>
</comment>
<dbReference type="Proteomes" id="UP000237347">
    <property type="component" value="Unassembled WGS sequence"/>
</dbReference>
<dbReference type="InterPro" id="IPR010255">
    <property type="entry name" value="Haem_peroxidase_sf"/>
</dbReference>
<feature type="binding site" evidence="15">
    <location>
        <position position="97"/>
    </location>
    <ligand>
        <name>Ca(2+)</name>
        <dbReference type="ChEBI" id="CHEBI:29108"/>
        <label>1</label>
    </ligand>
</feature>
<dbReference type="Gene3D" id="1.10.520.10">
    <property type="match status" value="1"/>
</dbReference>
<organism evidence="20 21">
    <name type="scientific">Quercus suber</name>
    <name type="common">Cork oak</name>
    <dbReference type="NCBI Taxonomy" id="58331"/>
    <lineage>
        <taxon>Eukaryota</taxon>
        <taxon>Viridiplantae</taxon>
        <taxon>Streptophyta</taxon>
        <taxon>Embryophyta</taxon>
        <taxon>Tracheophyta</taxon>
        <taxon>Spermatophyta</taxon>
        <taxon>Magnoliopsida</taxon>
        <taxon>eudicotyledons</taxon>
        <taxon>Gunneridae</taxon>
        <taxon>Pentapetalae</taxon>
        <taxon>rosids</taxon>
        <taxon>fabids</taxon>
        <taxon>Fagales</taxon>
        <taxon>Fagaceae</taxon>
        <taxon>Quercus</taxon>
    </lineage>
</organism>
<feature type="disulfide bond" evidence="17">
    <location>
        <begin position="98"/>
        <end position="101"/>
    </location>
</feature>
<dbReference type="EMBL" id="PKMF04000093">
    <property type="protein sequence ID" value="KAK7850916.1"/>
    <property type="molecule type" value="Genomic_DNA"/>
</dbReference>
<dbReference type="GO" id="GO:0046872">
    <property type="term" value="F:metal ion binding"/>
    <property type="evidence" value="ECO:0007669"/>
    <property type="project" value="UniProtKB-UniRule"/>
</dbReference>
<dbReference type="PANTHER" id="PTHR31388">
    <property type="entry name" value="PEROXIDASE 72-RELATED"/>
    <property type="match status" value="1"/>
</dbReference>
<evidence type="ECO:0000256" key="12">
    <source>
        <dbReference type="ARBA" id="ARBA00023180"/>
    </source>
</evidence>
<dbReference type="PROSITE" id="PS00436">
    <property type="entry name" value="PEROXIDASE_2"/>
    <property type="match status" value="1"/>
</dbReference>
<name>A0AAW0LJ44_QUESU</name>
<keyword evidence="18" id="KW-0376">Hydrogen peroxide</keyword>
<evidence type="ECO:0000256" key="9">
    <source>
        <dbReference type="ARBA" id="ARBA00023002"/>
    </source>
</evidence>
<evidence type="ECO:0000256" key="17">
    <source>
        <dbReference type="PIRSR" id="PIRSR600823-5"/>
    </source>
</evidence>
<comment type="function">
    <text evidence="2">Removal of H(2)O(2), oxidation of toxic reductants, biosynthesis and degradation of lignin, suberization, auxin catabolism, response to environmental stresses such as wounding, pathogen attack and oxidative stress. These functions might be dependent on each isozyme/isoform in each plant tissue.</text>
</comment>
<evidence type="ECO:0000256" key="2">
    <source>
        <dbReference type="ARBA" id="ARBA00002322"/>
    </source>
</evidence>
<feature type="binding site" evidence="14">
    <location>
        <position position="189"/>
    </location>
    <ligand>
        <name>substrate</name>
    </ligand>
</feature>
<evidence type="ECO:0000313" key="21">
    <source>
        <dbReference type="Proteomes" id="UP000237347"/>
    </source>
</evidence>
<evidence type="ECO:0000256" key="4">
    <source>
        <dbReference type="ARBA" id="ARBA00012313"/>
    </source>
</evidence>
<feature type="disulfide bond" evidence="17">
    <location>
        <begin position="65"/>
        <end position="142"/>
    </location>
</feature>
<evidence type="ECO:0000256" key="3">
    <source>
        <dbReference type="ARBA" id="ARBA00006873"/>
    </source>
</evidence>
<dbReference type="SUPFAM" id="SSF48113">
    <property type="entry name" value="Heme-dependent peroxidases"/>
    <property type="match status" value="1"/>
</dbReference>
<feature type="site" description="Transition state stabilizer" evidence="16">
    <location>
        <position position="92"/>
    </location>
</feature>
<keyword evidence="18" id="KW-0964">Secreted</keyword>
<comment type="cofactor">
    <cofactor evidence="15 18">
        <name>Ca(2+)</name>
        <dbReference type="ChEBI" id="CHEBI:29108"/>
    </cofactor>
    <text evidence="15 18">Binds 2 calcium ions per subunit.</text>
</comment>
<evidence type="ECO:0000256" key="14">
    <source>
        <dbReference type="PIRSR" id="PIRSR600823-2"/>
    </source>
</evidence>
<reference evidence="20 21" key="1">
    <citation type="journal article" date="2018" name="Sci. Data">
        <title>The draft genome sequence of cork oak.</title>
        <authorList>
            <person name="Ramos A.M."/>
            <person name="Usie A."/>
            <person name="Barbosa P."/>
            <person name="Barros P.M."/>
            <person name="Capote T."/>
            <person name="Chaves I."/>
            <person name="Simoes F."/>
            <person name="Abreu I."/>
            <person name="Carrasquinho I."/>
            <person name="Faro C."/>
            <person name="Guimaraes J.B."/>
            <person name="Mendonca D."/>
            <person name="Nobrega F."/>
            <person name="Rodrigues L."/>
            <person name="Saibo N.J.M."/>
            <person name="Varela M.C."/>
            <person name="Egas C."/>
            <person name="Matos J."/>
            <person name="Miguel C.M."/>
            <person name="Oliveira M.M."/>
            <person name="Ricardo C.P."/>
            <person name="Goncalves S."/>
        </authorList>
    </citation>
    <scope>NUCLEOTIDE SEQUENCE [LARGE SCALE GENOMIC DNA]</scope>
    <source>
        <strain evidence="21">cv. HL8</strain>
    </source>
</reference>
<keyword evidence="12" id="KW-0325">Glycoprotein</keyword>
<comment type="caution">
    <text evidence="20">The sequence shown here is derived from an EMBL/GenBank/DDBJ whole genome shotgun (WGS) entry which is preliminary data.</text>
</comment>
<evidence type="ECO:0000256" key="7">
    <source>
        <dbReference type="ARBA" id="ARBA00022723"/>
    </source>
</evidence>
<evidence type="ECO:0000256" key="13">
    <source>
        <dbReference type="PIRSR" id="PIRSR600823-1"/>
    </source>
</evidence>
<dbReference type="AlphaFoldDB" id="A0AAW0LJ44"/>
<evidence type="ECO:0000256" key="15">
    <source>
        <dbReference type="PIRSR" id="PIRSR600823-3"/>
    </source>
</evidence>
<feature type="binding site" evidence="15">
    <location>
        <position position="100"/>
    </location>
    <ligand>
        <name>Ca(2+)</name>
        <dbReference type="ChEBI" id="CHEBI:29108"/>
        <label>1</label>
    </ligand>
</feature>
<dbReference type="InterPro" id="IPR019794">
    <property type="entry name" value="Peroxidases_AS"/>
</dbReference>
<dbReference type="GO" id="GO:0042744">
    <property type="term" value="P:hydrogen peroxide catabolic process"/>
    <property type="evidence" value="ECO:0007669"/>
    <property type="project" value="UniProtKB-KW"/>
</dbReference>
<evidence type="ECO:0000256" key="8">
    <source>
        <dbReference type="ARBA" id="ARBA00022837"/>
    </source>
</evidence>
<evidence type="ECO:0000256" key="1">
    <source>
        <dbReference type="ARBA" id="ARBA00000189"/>
    </source>
</evidence>
<dbReference type="PRINTS" id="PR00458">
    <property type="entry name" value="PEROXIDASE"/>
</dbReference>
<dbReference type="InterPro" id="IPR000823">
    <property type="entry name" value="Peroxidase_pln"/>
</dbReference>
<feature type="binding site" evidence="15">
    <location>
        <position position="104"/>
    </location>
    <ligand>
        <name>Ca(2+)</name>
        <dbReference type="ChEBI" id="CHEBI:29108"/>
        <label>1</label>
    </ligand>
</feature>
<dbReference type="PRINTS" id="PR00461">
    <property type="entry name" value="PLPEROXIDASE"/>
</dbReference>
<dbReference type="PANTHER" id="PTHR31388:SF247">
    <property type="entry name" value="PEROXIDASE"/>
    <property type="match status" value="1"/>
</dbReference>
<dbReference type="Gene3D" id="1.10.420.10">
    <property type="entry name" value="Peroxidase, domain 2"/>
    <property type="match status" value="1"/>
</dbReference>
<sequence>NSTALTTKQARKPYSLSASLYHIIIMARYYSIPSNLTTIKFCLLFPLLVGMVSAQLSSDFYATSCPNALSTIKSAVESAVSSEARMGASLLRLHFHDCFGCDASVLLDDTTTGQGEKNATPNASLRGFEVIDTIKSKLENLCPGVVSCADILAVVARDSLSAPIWSWPVDLGRRDSITASSAAVNSNIPSPTLDLSGLINAFSYKGFTAKEMVALSGSHTIGQATCGNFRTRIYNETNIDSSYATSLKSNCPSTGGDSNLAPLDVTSPTSFDTAYYTNLINKKGLLHSDQQLFSGGSTDSIVTNYSNNVGALITDFANAMVKMGRLSPLTGTSGQIRKNCRKAN</sequence>
<dbReference type="PROSITE" id="PS50873">
    <property type="entry name" value="PEROXIDASE_4"/>
    <property type="match status" value="1"/>
</dbReference>
<comment type="cofactor">
    <cofactor evidence="15 18">
        <name>heme b</name>
        <dbReference type="ChEBI" id="CHEBI:60344"/>
    </cofactor>
    <text evidence="15 18">Binds 1 heme b (iron(II)-protoporphyrin IX) group per subunit.</text>
</comment>
<dbReference type="CDD" id="cd00693">
    <property type="entry name" value="secretory_peroxidase"/>
    <property type="match status" value="1"/>
</dbReference>
<dbReference type="GO" id="GO:0006979">
    <property type="term" value="P:response to oxidative stress"/>
    <property type="evidence" value="ECO:0007669"/>
    <property type="project" value="UniProtKB-UniRule"/>
</dbReference>
<dbReference type="InterPro" id="IPR019793">
    <property type="entry name" value="Peroxidases_heam-ligand_BS"/>
</dbReference>
<dbReference type="InterPro" id="IPR002016">
    <property type="entry name" value="Haem_peroxidase"/>
</dbReference>
<accession>A0AAW0LJ44</accession>
<keyword evidence="9 18" id="KW-0560">Oxidoreductase</keyword>
<dbReference type="FunFam" id="1.10.520.10:FF:000009">
    <property type="entry name" value="Peroxidase"/>
    <property type="match status" value="1"/>
</dbReference>
<evidence type="ECO:0000256" key="6">
    <source>
        <dbReference type="ARBA" id="ARBA00022617"/>
    </source>
</evidence>
<evidence type="ECO:0000256" key="10">
    <source>
        <dbReference type="ARBA" id="ARBA00023004"/>
    </source>
</evidence>
<gene>
    <name evidence="20" type="primary">PNC1_5</name>
    <name evidence="20" type="ORF">CFP56_043345</name>
</gene>
<comment type="subcellular location">
    <subcellularLocation>
        <location evidence="18">Secreted</location>
    </subcellularLocation>
</comment>